<dbReference type="InterPro" id="IPR036388">
    <property type="entry name" value="WH-like_DNA-bd_sf"/>
</dbReference>
<dbReference type="EMBL" id="FNJU01000008">
    <property type="protein sequence ID" value="SDP82738.1"/>
    <property type="molecule type" value="Genomic_DNA"/>
</dbReference>
<dbReference type="Pfam" id="PF13377">
    <property type="entry name" value="Peripla_BP_3"/>
    <property type="match status" value="1"/>
</dbReference>
<dbReference type="OrthoDB" id="9813468at2"/>
<gene>
    <name evidence="5" type="ORF">SAMN05216565_10814</name>
</gene>
<evidence type="ECO:0000259" key="4">
    <source>
        <dbReference type="PROSITE" id="PS50949"/>
    </source>
</evidence>
<dbReference type="InterPro" id="IPR046335">
    <property type="entry name" value="LacI/GalR-like_sensor"/>
</dbReference>
<evidence type="ECO:0000256" key="2">
    <source>
        <dbReference type="ARBA" id="ARBA00023125"/>
    </source>
</evidence>
<dbReference type="AlphaFoldDB" id="A0A1H0VX06"/>
<dbReference type="CDD" id="cd01541">
    <property type="entry name" value="PBP1_AraR"/>
    <property type="match status" value="1"/>
</dbReference>
<evidence type="ECO:0000256" key="3">
    <source>
        <dbReference type="ARBA" id="ARBA00023163"/>
    </source>
</evidence>
<dbReference type="GO" id="GO:0003700">
    <property type="term" value="F:DNA-binding transcription factor activity"/>
    <property type="evidence" value="ECO:0007669"/>
    <property type="project" value="InterPro"/>
</dbReference>
<sequence>MATKYNKVKQAIKSSILDGTFQPHQKINSESELMKQFDVSRHTVRLAIGDLVTQGWLYRKQGAGTFCSEKTDETIQQVGLNQKNIAIVATYISDYIFPSIIRGAESYLSKQGYHVSLFSTNNDHEIEKKVLEKILTQQYDGVIVEPTKSAVHNPNINYYLNLERLNIPYIMINAYYDELEPLSIVVDDEKGGYLQTEHLIELGHTNIVGIFKSDDIQGSKRMKGYVKAHRHHQVAIKPNNIITYDSKEKATKPVNDLYNILTNSIEVPTAIVCYNDELAIKLLDVLREKNLQVPEDISVVGYDDSFLANVSEVKLTTVDHPKSDMGIKAAEVILELIHQQQGERQNKRDKVTSVVFDPKLVIRSSTQSVSNKIVNQELLFE</sequence>
<dbReference type="SUPFAM" id="SSF53822">
    <property type="entry name" value="Periplasmic binding protein-like I"/>
    <property type="match status" value="1"/>
</dbReference>
<dbReference type="InterPro" id="IPR000524">
    <property type="entry name" value="Tscrpt_reg_HTH_GntR"/>
</dbReference>
<keyword evidence="3" id="KW-0804">Transcription</keyword>
<evidence type="ECO:0000256" key="1">
    <source>
        <dbReference type="ARBA" id="ARBA00023015"/>
    </source>
</evidence>
<dbReference type="Pfam" id="PF00392">
    <property type="entry name" value="GntR"/>
    <property type="match status" value="1"/>
</dbReference>
<dbReference type="PANTHER" id="PTHR30146">
    <property type="entry name" value="LACI-RELATED TRANSCRIPTIONAL REPRESSOR"/>
    <property type="match status" value="1"/>
</dbReference>
<feature type="domain" description="HTH gntR-type" evidence="4">
    <location>
        <begin position="2"/>
        <end position="70"/>
    </location>
</feature>
<dbReference type="Proteomes" id="UP000199159">
    <property type="component" value="Unassembled WGS sequence"/>
</dbReference>
<reference evidence="6" key="1">
    <citation type="submission" date="2016-10" db="EMBL/GenBank/DDBJ databases">
        <authorList>
            <person name="Varghese N."/>
            <person name="Submissions S."/>
        </authorList>
    </citation>
    <scope>NUCLEOTIDE SEQUENCE [LARGE SCALE GENOMIC DNA]</scope>
    <source>
        <strain evidence="6">IBRC-M10078</strain>
    </source>
</reference>
<dbReference type="Gene3D" id="1.10.10.10">
    <property type="entry name" value="Winged helix-like DNA-binding domain superfamily/Winged helix DNA-binding domain"/>
    <property type="match status" value="1"/>
</dbReference>
<dbReference type="PROSITE" id="PS50949">
    <property type="entry name" value="HTH_GNTR"/>
    <property type="match status" value="1"/>
</dbReference>
<dbReference type="InterPro" id="IPR036390">
    <property type="entry name" value="WH_DNA-bd_sf"/>
</dbReference>
<dbReference type="GO" id="GO:0000976">
    <property type="term" value="F:transcription cis-regulatory region binding"/>
    <property type="evidence" value="ECO:0007669"/>
    <property type="project" value="TreeGrafter"/>
</dbReference>
<dbReference type="SMART" id="SM00345">
    <property type="entry name" value="HTH_GNTR"/>
    <property type="match status" value="1"/>
</dbReference>
<accession>A0A1H0VX06</accession>
<dbReference type="STRING" id="930152.SAMN05216565_10814"/>
<evidence type="ECO:0000313" key="6">
    <source>
        <dbReference type="Proteomes" id="UP000199159"/>
    </source>
</evidence>
<dbReference type="PANTHER" id="PTHR30146:SF150">
    <property type="entry name" value="ARABINOSE METABOLISM TRANSCRIPTIONAL REPRESSOR"/>
    <property type="match status" value="1"/>
</dbReference>
<keyword evidence="1" id="KW-0805">Transcription regulation</keyword>
<evidence type="ECO:0000313" key="5">
    <source>
        <dbReference type="EMBL" id="SDP82738.1"/>
    </source>
</evidence>
<proteinExistence type="predicted"/>
<dbReference type="Gene3D" id="3.40.50.2300">
    <property type="match status" value="2"/>
</dbReference>
<organism evidence="5 6">
    <name type="scientific">Litchfieldia salsa</name>
    <dbReference type="NCBI Taxonomy" id="930152"/>
    <lineage>
        <taxon>Bacteria</taxon>
        <taxon>Bacillati</taxon>
        <taxon>Bacillota</taxon>
        <taxon>Bacilli</taxon>
        <taxon>Bacillales</taxon>
        <taxon>Bacillaceae</taxon>
        <taxon>Litchfieldia</taxon>
    </lineage>
</organism>
<keyword evidence="6" id="KW-1185">Reference proteome</keyword>
<dbReference type="PRINTS" id="PR00035">
    <property type="entry name" value="HTHGNTR"/>
</dbReference>
<dbReference type="SUPFAM" id="SSF46785">
    <property type="entry name" value="Winged helix' DNA-binding domain"/>
    <property type="match status" value="1"/>
</dbReference>
<dbReference type="CDD" id="cd07377">
    <property type="entry name" value="WHTH_GntR"/>
    <property type="match status" value="1"/>
</dbReference>
<dbReference type="InterPro" id="IPR033532">
    <property type="entry name" value="AraR_ligand_bind_dom"/>
</dbReference>
<dbReference type="RefSeq" id="WP_090856106.1">
    <property type="nucleotide sequence ID" value="NZ_FNJU01000008.1"/>
</dbReference>
<name>A0A1H0VX06_9BACI</name>
<dbReference type="InterPro" id="IPR028082">
    <property type="entry name" value="Peripla_BP_I"/>
</dbReference>
<protein>
    <submittedName>
        <fullName evidence="5">Transcriptional regulator, GntR family</fullName>
    </submittedName>
</protein>
<keyword evidence="2" id="KW-0238">DNA-binding</keyword>